<reference evidence="1" key="2">
    <citation type="submission" date="2021-04" db="EMBL/GenBank/DDBJ databases">
        <authorList>
            <person name="Zhang T."/>
            <person name="Zhang Y."/>
            <person name="Lu D."/>
            <person name="Zuo D."/>
            <person name="Du Z."/>
        </authorList>
    </citation>
    <scope>NUCLEOTIDE SEQUENCE</scope>
    <source>
        <strain evidence="1">JR1</strain>
    </source>
</reference>
<dbReference type="InterPro" id="IPR023214">
    <property type="entry name" value="HAD_sf"/>
</dbReference>
<dbReference type="SFLD" id="SFLDG01129">
    <property type="entry name" value="C1.5:_HAD__Beta-PGM__Phosphata"/>
    <property type="match status" value="1"/>
</dbReference>
<dbReference type="InterPro" id="IPR051806">
    <property type="entry name" value="HAD-like_SPP"/>
</dbReference>
<dbReference type="PANTHER" id="PTHR43481">
    <property type="entry name" value="FRUCTOSE-1-PHOSPHATE PHOSPHATASE"/>
    <property type="match status" value="1"/>
</dbReference>
<sequence>MIDNKALNQIVIPQHIKGLIFDMDGTLLNSTPIHYKAWLGACQPFGVDFEYEYFIRLTGRPVLELSKDLIATFNMAIAPEELVQQKERLVEQNLHNVEIVEAVYDVVKRYEGQLPMAVGTGASRERAMRLLSDSGIINHFEVVITSDDVDNYKPHPDTFLKAAEAIKVNPAECMVFEDGHLGMDAAVVAGMHVIDVKPYYR</sequence>
<dbReference type="NCBIfam" id="TIGR01509">
    <property type="entry name" value="HAD-SF-IA-v3"/>
    <property type="match status" value="1"/>
</dbReference>
<dbReference type="InterPro" id="IPR006439">
    <property type="entry name" value="HAD-SF_hydro_IA"/>
</dbReference>
<evidence type="ECO:0000313" key="2">
    <source>
        <dbReference type="Proteomes" id="UP000679220"/>
    </source>
</evidence>
<dbReference type="RefSeq" id="WP_212189365.1">
    <property type="nucleotide sequence ID" value="NZ_JAGTAR010000009.1"/>
</dbReference>
<name>A0A941F584_9BACT</name>
<dbReference type="AlphaFoldDB" id="A0A941F584"/>
<dbReference type="SUPFAM" id="SSF56784">
    <property type="entry name" value="HAD-like"/>
    <property type="match status" value="1"/>
</dbReference>
<dbReference type="CDD" id="cd07505">
    <property type="entry name" value="HAD_BPGM-like"/>
    <property type="match status" value="1"/>
</dbReference>
<dbReference type="PANTHER" id="PTHR43481:SF4">
    <property type="entry name" value="GLYCEROL-1-PHOSPHATE PHOSPHOHYDROLASE 1-RELATED"/>
    <property type="match status" value="1"/>
</dbReference>
<keyword evidence="1" id="KW-0378">Hydrolase</keyword>
<dbReference type="InterPro" id="IPR041492">
    <property type="entry name" value="HAD_2"/>
</dbReference>
<accession>A0A941F584</accession>
<keyword evidence="2" id="KW-1185">Reference proteome</keyword>
<proteinExistence type="predicted"/>
<protein>
    <submittedName>
        <fullName evidence="1">HAD-IA family hydrolase</fullName>
    </submittedName>
</protein>
<reference evidence="1" key="1">
    <citation type="journal article" date="2018" name="Int. J. Syst. Evol. Microbiol.">
        <title>Carboxylicivirga sediminis sp. nov., isolated from coastal sediment.</title>
        <authorList>
            <person name="Wang F.Q."/>
            <person name="Ren L.H."/>
            <person name="Zou R.J."/>
            <person name="Sun Y.Z."/>
            <person name="Liu X.J."/>
            <person name="Jiang F."/>
            <person name="Liu L.J."/>
        </authorList>
    </citation>
    <scope>NUCLEOTIDE SEQUENCE</scope>
    <source>
        <strain evidence="1">JR1</strain>
    </source>
</reference>
<dbReference type="InterPro" id="IPR036412">
    <property type="entry name" value="HAD-like_sf"/>
</dbReference>
<dbReference type="Pfam" id="PF13419">
    <property type="entry name" value="HAD_2"/>
    <property type="match status" value="1"/>
</dbReference>
<dbReference type="SFLD" id="SFLDS00003">
    <property type="entry name" value="Haloacid_Dehalogenase"/>
    <property type="match status" value="1"/>
</dbReference>
<dbReference type="EMBL" id="JAGTAR010000009">
    <property type="protein sequence ID" value="MBR8535460.1"/>
    <property type="molecule type" value="Genomic_DNA"/>
</dbReference>
<dbReference type="Proteomes" id="UP000679220">
    <property type="component" value="Unassembled WGS sequence"/>
</dbReference>
<dbReference type="InterPro" id="IPR023198">
    <property type="entry name" value="PGP-like_dom2"/>
</dbReference>
<dbReference type="Gene3D" id="1.10.150.240">
    <property type="entry name" value="Putative phosphatase, domain 2"/>
    <property type="match status" value="1"/>
</dbReference>
<gene>
    <name evidence="1" type="ORF">KDU71_07805</name>
</gene>
<organism evidence="1 2">
    <name type="scientific">Carboxylicivirga sediminis</name>
    <dbReference type="NCBI Taxonomy" id="2006564"/>
    <lineage>
        <taxon>Bacteria</taxon>
        <taxon>Pseudomonadati</taxon>
        <taxon>Bacteroidota</taxon>
        <taxon>Bacteroidia</taxon>
        <taxon>Marinilabiliales</taxon>
        <taxon>Marinilabiliaceae</taxon>
        <taxon>Carboxylicivirga</taxon>
    </lineage>
</organism>
<comment type="caution">
    <text evidence="1">The sequence shown here is derived from an EMBL/GenBank/DDBJ whole genome shotgun (WGS) entry which is preliminary data.</text>
</comment>
<dbReference type="Gene3D" id="3.40.50.1000">
    <property type="entry name" value="HAD superfamily/HAD-like"/>
    <property type="match status" value="1"/>
</dbReference>
<evidence type="ECO:0000313" key="1">
    <source>
        <dbReference type="EMBL" id="MBR8535460.1"/>
    </source>
</evidence>
<dbReference type="GO" id="GO:0050308">
    <property type="term" value="F:sugar-phosphatase activity"/>
    <property type="evidence" value="ECO:0007669"/>
    <property type="project" value="TreeGrafter"/>
</dbReference>